<dbReference type="GeneID" id="20203600"/>
<feature type="compositionally biased region" description="Basic and acidic residues" evidence="1">
    <location>
        <begin position="13"/>
        <end position="24"/>
    </location>
</feature>
<reference evidence="3" key="3">
    <citation type="submission" date="2015-06" db="UniProtKB">
        <authorList>
            <consortium name="EnsemblMetazoa"/>
        </authorList>
    </citation>
    <scope>IDENTIFICATION</scope>
</reference>
<dbReference type="HOGENOM" id="CLU_2266601_0_0_1"/>
<dbReference type="InParanoid" id="T1F451"/>
<dbReference type="EMBL" id="KB096325">
    <property type="protein sequence ID" value="ESO05680.1"/>
    <property type="molecule type" value="Genomic_DNA"/>
</dbReference>
<evidence type="ECO:0000313" key="3">
    <source>
        <dbReference type="EnsemblMetazoa" id="HelroP171340"/>
    </source>
</evidence>
<evidence type="ECO:0000256" key="1">
    <source>
        <dbReference type="SAM" id="MobiDB-lite"/>
    </source>
</evidence>
<feature type="region of interest" description="Disordered" evidence="1">
    <location>
        <begin position="1"/>
        <end position="25"/>
    </location>
</feature>
<name>T1F451_HELRO</name>
<dbReference type="AlphaFoldDB" id="T1F451"/>
<dbReference type="EMBL" id="AMQM01003855">
    <property type="status" value="NOT_ANNOTATED_CDS"/>
    <property type="molecule type" value="Genomic_DNA"/>
</dbReference>
<dbReference type="RefSeq" id="XP_009016313.1">
    <property type="nucleotide sequence ID" value="XM_009018065.1"/>
</dbReference>
<reference evidence="4" key="1">
    <citation type="submission" date="2012-12" db="EMBL/GenBank/DDBJ databases">
        <authorList>
            <person name="Hellsten U."/>
            <person name="Grimwood J."/>
            <person name="Chapman J.A."/>
            <person name="Shapiro H."/>
            <person name="Aerts A."/>
            <person name="Otillar R.P."/>
            <person name="Terry A.Y."/>
            <person name="Boore J.L."/>
            <person name="Simakov O."/>
            <person name="Marletaz F."/>
            <person name="Cho S.-J."/>
            <person name="Edsinger-Gonzales E."/>
            <person name="Havlak P."/>
            <person name="Kuo D.-H."/>
            <person name="Larsson T."/>
            <person name="Lv J."/>
            <person name="Arendt D."/>
            <person name="Savage R."/>
            <person name="Osoegawa K."/>
            <person name="de Jong P."/>
            <person name="Lindberg D.R."/>
            <person name="Seaver E.C."/>
            <person name="Weisblat D.A."/>
            <person name="Putnam N.H."/>
            <person name="Grigoriev I.V."/>
            <person name="Rokhsar D.S."/>
        </authorList>
    </citation>
    <scope>NUCLEOTIDE SEQUENCE</scope>
</reference>
<organism evidence="3 4">
    <name type="scientific">Helobdella robusta</name>
    <name type="common">Californian leech</name>
    <dbReference type="NCBI Taxonomy" id="6412"/>
    <lineage>
        <taxon>Eukaryota</taxon>
        <taxon>Metazoa</taxon>
        <taxon>Spiralia</taxon>
        <taxon>Lophotrochozoa</taxon>
        <taxon>Annelida</taxon>
        <taxon>Clitellata</taxon>
        <taxon>Hirudinea</taxon>
        <taxon>Rhynchobdellida</taxon>
        <taxon>Glossiphoniidae</taxon>
        <taxon>Helobdella</taxon>
    </lineage>
</organism>
<dbReference type="KEGG" id="hro:HELRODRAFT_171340"/>
<dbReference type="Proteomes" id="UP000015101">
    <property type="component" value="Unassembled WGS sequence"/>
</dbReference>
<keyword evidence="4" id="KW-1185">Reference proteome</keyword>
<proteinExistence type="predicted"/>
<gene>
    <name evidence="3" type="primary">20203600</name>
    <name evidence="2" type="ORF">HELRODRAFT_171340</name>
</gene>
<dbReference type="CTD" id="20203600"/>
<dbReference type="EnsemblMetazoa" id="HelroT171340">
    <property type="protein sequence ID" value="HelroP171340"/>
    <property type="gene ID" value="HelroG171340"/>
</dbReference>
<accession>T1F451</accession>
<evidence type="ECO:0000313" key="2">
    <source>
        <dbReference type="EMBL" id="ESO05680.1"/>
    </source>
</evidence>
<reference evidence="2 4" key="2">
    <citation type="journal article" date="2013" name="Nature">
        <title>Insights into bilaterian evolution from three spiralian genomes.</title>
        <authorList>
            <person name="Simakov O."/>
            <person name="Marletaz F."/>
            <person name="Cho S.J."/>
            <person name="Edsinger-Gonzales E."/>
            <person name="Havlak P."/>
            <person name="Hellsten U."/>
            <person name="Kuo D.H."/>
            <person name="Larsson T."/>
            <person name="Lv J."/>
            <person name="Arendt D."/>
            <person name="Savage R."/>
            <person name="Osoegawa K."/>
            <person name="de Jong P."/>
            <person name="Grimwood J."/>
            <person name="Chapman J.A."/>
            <person name="Shapiro H."/>
            <person name="Aerts A."/>
            <person name="Otillar R.P."/>
            <person name="Terry A.Y."/>
            <person name="Boore J.L."/>
            <person name="Grigoriev I.V."/>
            <person name="Lindberg D.R."/>
            <person name="Seaver E.C."/>
            <person name="Weisblat D.A."/>
            <person name="Putnam N.H."/>
            <person name="Rokhsar D.S."/>
        </authorList>
    </citation>
    <scope>NUCLEOTIDE SEQUENCE</scope>
</reference>
<protein>
    <submittedName>
        <fullName evidence="2 3">Uncharacterized protein</fullName>
    </submittedName>
</protein>
<sequence>MANINLHSATKMAESHMEKVEPRQLKSARMITRKMETQAYQDHIGQTGKISSPEEKKRAVKEVISEVEKYDVVIYTGGPVDPATKKGAAAMIAYKWSDIINKT</sequence>
<evidence type="ECO:0000313" key="4">
    <source>
        <dbReference type="Proteomes" id="UP000015101"/>
    </source>
</evidence>